<reference evidence="1 2" key="1">
    <citation type="submission" date="2019-08" db="EMBL/GenBank/DDBJ databases">
        <authorList>
            <person name="Peeters C."/>
        </authorList>
    </citation>
    <scope>NUCLEOTIDE SEQUENCE [LARGE SCALE GENOMIC DNA]</scope>
    <source>
        <strain evidence="1 2">LMG 31113</strain>
    </source>
</reference>
<evidence type="ECO:0000313" key="1">
    <source>
        <dbReference type="EMBL" id="VVE50927.1"/>
    </source>
</evidence>
<gene>
    <name evidence="1" type="ORF">PFI31113_04661</name>
</gene>
<organism evidence="1 2">
    <name type="scientific">Pandoraea fibrosis</name>
    <dbReference type="NCBI Taxonomy" id="1891094"/>
    <lineage>
        <taxon>Bacteria</taxon>
        <taxon>Pseudomonadati</taxon>
        <taxon>Pseudomonadota</taxon>
        <taxon>Betaproteobacteria</taxon>
        <taxon>Burkholderiales</taxon>
        <taxon>Burkholderiaceae</taxon>
        <taxon>Pandoraea</taxon>
    </lineage>
</organism>
<protein>
    <submittedName>
        <fullName evidence="1">Uncharacterized protein</fullName>
    </submittedName>
</protein>
<name>A0A5E4YR00_9BURK</name>
<proteinExistence type="predicted"/>
<dbReference type="EMBL" id="CABPRW010000015">
    <property type="protein sequence ID" value="VVE50927.1"/>
    <property type="molecule type" value="Genomic_DNA"/>
</dbReference>
<dbReference type="AlphaFoldDB" id="A0A5E4YR00"/>
<evidence type="ECO:0000313" key="2">
    <source>
        <dbReference type="Proteomes" id="UP000382577"/>
    </source>
</evidence>
<dbReference type="Proteomes" id="UP000382577">
    <property type="component" value="Unassembled WGS sequence"/>
</dbReference>
<sequence length="356" mass="40735">MLVRTRRLQRHGREHLATDRARGQFTHRHAIDRGQHRTLVSCVATVGCQEVDDVLVRDLRAGVRSRLDRRRYRLNRRVFRGHVRVFRVGDDRFRLFTAGDATDRHFTAAYLGVAFGLHHFKVAHDFGKLDIGSDIHTNGRIGELTFVRDMDLAPDEATLHLLDTRLDLRPCLGEITLYAQLVRAQIQCARVFDEIDTTDVLRENHGAVLTDVHIACPQRIGVRSGQRARCDGHRRHIALVGRERQIAGPDFGQVRPAMMVQQVCFFSMTLRLASQTHLDVIRRFARRQHSPVKNIILIQCAERDARVAGDQVALAGQRPDRDLALDFLIDRRDTNVRDIERTTFQTNSRTVSRSTA</sequence>
<accession>A0A5E4YR00</accession>